<keyword evidence="6" id="KW-1003">Cell membrane</keyword>
<dbReference type="InterPro" id="IPR002772">
    <property type="entry name" value="Glyco_hydro_3_C"/>
</dbReference>
<dbReference type="Gene3D" id="3.40.50.1700">
    <property type="entry name" value="Glycoside hydrolase family 3 C-terminal domain"/>
    <property type="match status" value="1"/>
</dbReference>
<evidence type="ECO:0000256" key="10">
    <source>
        <dbReference type="ARBA" id="ARBA00022989"/>
    </source>
</evidence>
<keyword evidence="15" id="KW-0624">Polysaccharide degradation</keyword>
<evidence type="ECO:0000256" key="1">
    <source>
        <dbReference type="ARBA" id="ARBA00000448"/>
    </source>
</evidence>
<evidence type="ECO:0000256" key="3">
    <source>
        <dbReference type="ARBA" id="ARBA00004987"/>
    </source>
</evidence>
<dbReference type="InterPro" id="IPR050288">
    <property type="entry name" value="Cellulose_deg_GH3"/>
</dbReference>
<evidence type="ECO:0000256" key="13">
    <source>
        <dbReference type="ARBA" id="ARBA00023277"/>
    </source>
</evidence>
<comment type="pathway">
    <text evidence="3">Glycan metabolism; cellulose degradation.</text>
</comment>
<evidence type="ECO:0000256" key="21">
    <source>
        <dbReference type="SAM" id="MobiDB-lite"/>
    </source>
</evidence>
<dbReference type="PANTHER" id="PTHR42715:SF20">
    <property type="entry name" value="BETA-GLUCOSIDASE E-RELATED"/>
    <property type="match status" value="1"/>
</dbReference>
<dbReference type="InterPro" id="IPR013783">
    <property type="entry name" value="Ig-like_fold"/>
</dbReference>
<dbReference type="PANTHER" id="PTHR42715">
    <property type="entry name" value="BETA-GLUCOSIDASE"/>
    <property type="match status" value="1"/>
</dbReference>
<comment type="similarity">
    <text evidence="4">Belongs to the glycosyl hydrolase 3 family.</text>
</comment>
<sequence length="964" mass="104685">MARQTEASRSSEGLLRSYNNGESIPMRKSLEDAYRSDSESDLDATEFLDRDPLNEPSQAPAVAYGTAKRLRNIRTAFSRRSKGLLIFLAVLIVFWSILAGGGFLLYKKKPLDGQSPPWYPTPLGGTVTQWSESYKKAAELVKKMTLPEKVNITTGTGWQMGLAVGNTAPATNVGFPALALQDGPLGLRFADNSTAFPAGVTVGATWNKELMYQRGKAHGMEARLKGINVLLGPCVGPLGRMPAGGRNWEGFGADPVLQGIAAAQTIKGIQEVGVMATIKHFVGNEQEHFRQSWEWGLPNAMSSNIDDRTLHEMYGWPFQDSIKAGVASVMCSYQMTNNSYTCGNSKLLNGILKDEWGFQGFVQSDWLAQRSGVASALAGLDMSMPGDGLVWAAGNSLWGAELSKAVLNGSLPMERINDMVTRVVAAWYQLGQDTSNFDGKGPNFSSWTNDAMGLINPGSPDDKDMKLVNKFVNVQGGGDDAHSIIARQVATEGTVLVKNEDNVLPLNKDGWPSDDNHETNFRVGIFGEDSGEGKGRNACADRGCNTGTLGSGWGSGAVEFPYLITPSDALKAVFNKDRVYVTDYPTNTPPLKPTPEILKDQDVCIVFANSDAGEGFISSEGIRGDRNDLLLQKGGEKLIEDIAAGCGGGKGKTVVVVHSVGPVVVEKWVNLPGVKAVIMANLPGQESGNAIADILVGNVNPSGKLPYTIGKSLKDYGEGAKILYTPNGVIPQQNFSEGLYIDYRHFDKYGVDPTYEFGFGLSYTTFGWANLTVTPVLPKSPLPSPRPAGIAPPKFDDKIPDASEALFPKNFRKLKKFVYPYIDKLSEIKQGKYPYPEGYDVQQPLSEAGGDEGGNPDLWNVYATASIEVQNTGSIAGKEVVQLYVSYADVQGEAAHVDFPVKVLRGFEKPYLEPNETQTVIFNLTRRDLSYWDVVRQNWIMPDEGAITIRVGSSSRDLKFTAWY</sequence>
<keyword evidence="13" id="KW-0119">Carbohydrate metabolism</keyword>
<evidence type="ECO:0000313" key="24">
    <source>
        <dbReference type="EMBL" id="TVY80921.1"/>
    </source>
</evidence>
<dbReference type="Proteomes" id="UP000469558">
    <property type="component" value="Unassembled WGS sequence"/>
</dbReference>
<dbReference type="GO" id="GO:0009251">
    <property type="term" value="P:glucan catabolic process"/>
    <property type="evidence" value="ECO:0007669"/>
    <property type="project" value="TreeGrafter"/>
</dbReference>
<dbReference type="SUPFAM" id="SSF51445">
    <property type="entry name" value="(Trans)glycosidases"/>
    <property type="match status" value="1"/>
</dbReference>
<keyword evidence="11 22" id="KW-0472">Membrane</keyword>
<organism evidence="24 25">
    <name type="scientific">Lachnellula suecica</name>
    <dbReference type="NCBI Taxonomy" id="602035"/>
    <lineage>
        <taxon>Eukaryota</taxon>
        <taxon>Fungi</taxon>
        <taxon>Dikarya</taxon>
        <taxon>Ascomycota</taxon>
        <taxon>Pezizomycotina</taxon>
        <taxon>Leotiomycetes</taxon>
        <taxon>Helotiales</taxon>
        <taxon>Lachnaceae</taxon>
        <taxon>Lachnellula</taxon>
    </lineage>
</organism>
<dbReference type="SMART" id="SM01217">
    <property type="entry name" value="Fn3_like"/>
    <property type="match status" value="1"/>
</dbReference>
<dbReference type="GO" id="GO:0005886">
    <property type="term" value="C:plasma membrane"/>
    <property type="evidence" value="ECO:0007669"/>
    <property type="project" value="UniProtKB-SubCell"/>
</dbReference>
<evidence type="ECO:0000256" key="17">
    <source>
        <dbReference type="ARBA" id="ARBA00039576"/>
    </source>
</evidence>
<comment type="function">
    <text evidence="16">Beta-glucosidases are one of a number of cellulolytic enzymes involved in the degradation of cellulosic biomass. Catalyzes the last step releasing glucose from the inhibitory cellobiose.</text>
</comment>
<dbReference type="Gene3D" id="3.20.20.300">
    <property type="entry name" value="Glycoside hydrolase, family 3, N-terminal domain"/>
    <property type="match status" value="1"/>
</dbReference>
<keyword evidence="12" id="KW-0325">Glycoprotein</keyword>
<reference evidence="24 25" key="1">
    <citation type="submission" date="2018-05" db="EMBL/GenBank/DDBJ databases">
        <title>Genome sequencing and assembly of the regulated plant pathogen Lachnellula willkommii and related sister species for the development of diagnostic species identification markers.</title>
        <authorList>
            <person name="Giroux E."/>
            <person name="Bilodeau G."/>
        </authorList>
    </citation>
    <scope>NUCLEOTIDE SEQUENCE [LARGE SCALE GENOMIC DNA]</scope>
    <source>
        <strain evidence="24 25">CBS 268.59</strain>
    </source>
</reference>
<evidence type="ECO:0000313" key="25">
    <source>
        <dbReference type="Proteomes" id="UP000469558"/>
    </source>
</evidence>
<dbReference type="EC" id="3.2.1.21" evidence="5"/>
<dbReference type="OrthoDB" id="416222at2759"/>
<evidence type="ECO:0000256" key="22">
    <source>
        <dbReference type="SAM" id="Phobius"/>
    </source>
</evidence>
<proteinExistence type="inferred from homology"/>
<dbReference type="FunFam" id="3.20.20.300:FF:000002">
    <property type="entry name" value="Probable beta-glucosidase"/>
    <property type="match status" value="1"/>
</dbReference>
<accession>A0A8T9C5J4</accession>
<dbReference type="Pfam" id="PF00933">
    <property type="entry name" value="Glyco_hydro_3"/>
    <property type="match status" value="1"/>
</dbReference>
<dbReference type="InterPro" id="IPR026891">
    <property type="entry name" value="Fn3-like"/>
</dbReference>
<evidence type="ECO:0000256" key="15">
    <source>
        <dbReference type="ARBA" id="ARBA00023326"/>
    </source>
</evidence>
<dbReference type="Gene3D" id="2.60.40.10">
    <property type="entry name" value="Immunoglobulins"/>
    <property type="match status" value="1"/>
</dbReference>
<keyword evidence="14" id="KW-0326">Glycosidase</keyword>
<evidence type="ECO:0000256" key="12">
    <source>
        <dbReference type="ARBA" id="ARBA00023180"/>
    </source>
</evidence>
<keyword evidence="8" id="KW-0378">Hydrolase</keyword>
<evidence type="ECO:0000256" key="20">
    <source>
        <dbReference type="ARBA" id="ARBA00041811"/>
    </source>
</evidence>
<gene>
    <name evidence="24" type="primary">bglE</name>
    <name evidence="24" type="ORF">LSUE1_G006967</name>
</gene>
<name>A0A8T9C5J4_9HELO</name>
<evidence type="ECO:0000256" key="19">
    <source>
        <dbReference type="ARBA" id="ARBA00041599"/>
    </source>
</evidence>
<dbReference type="GO" id="GO:0008422">
    <property type="term" value="F:beta-glucosidase activity"/>
    <property type="evidence" value="ECO:0007669"/>
    <property type="project" value="UniProtKB-EC"/>
</dbReference>
<feature type="transmembrane region" description="Helical" evidence="22">
    <location>
        <begin position="84"/>
        <end position="106"/>
    </location>
</feature>
<evidence type="ECO:0000256" key="8">
    <source>
        <dbReference type="ARBA" id="ARBA00022801"/>
    </source>
</evidence>
<dbReference type="InterPro" id="IPR017853">
    <property type="entry name" value="GH"/>
</dbReference>
<evidence type="ECO:0000256" key="11">
    <source>
        <dbReference type="ARBA" id="ARBA00023136"/>
    </source>
</evidence>
<evidence type="ECO:0000256" key="5">
    <source>
        <dbReference type="ARBA" id="ARBA00012744"/>
    </source>
</evidence>
<evidence type="ECO:0000256" key="14">
    <source>
        <dbReference type="ARBA" id="ARBA00023295"/>
    </source>
</evidence>
<dbReference type="InterPro" id="IPR036962">
    <property type="entry name" value="Glyco_hydro_3_N_sf"/>
</dbReference>
<keyword evidence="25" id="KW-1185">Reference proteome</keyword>
<dbReference type="InterPro" id="IPR036881">
    <property type="entry name" value="Glyco_hydro_3_C_sf"/>
</dbReference>
<evidence type="ECO:0000256" key="2">
    <source>
        <dbReference type="ARBA" id="ARBA00004401"/>
    </source>
</evidence>
<dbReference type="SUPFAM" id="SSF52279">
    <property type="entry name" value="Beta-D-glucan exohydrolase, C-terminal domain"/>
    <property type="match status" value="1"/>
</dbReference>
<evidence type="ECO:0000256" key="9">
    <source>
        <dbReference type="ARBA" id="ARBA00022968"/>
    </source>
</evidence>
<dbReference type="FunFam" id="3.40.50.1700:FF:000003">
    <property type="entry name" value="Probable beta-glucosidase"/>
    <property type="match status" value="1"/>
</dbReference>
<dbReference type="InterPro" id="IPR001764">
    <property type="entry name" value="Glyco_hydro_3_N"/>
</dbReference>
<dbReference type="AlphaFoldDB" id="A0A8T9C5J4"/>
<evidence type="ECO:0000256" key="16">
    <source>
        <dbReference type="ARBA" id="ARBA00024983"/>
    </source>
</evidence>
<keyword evidence="10 22" id="KW-1133">Transmembrane helix</keyword>
<comment type="catalytic activity">
    <reaction evidence="1">
        <text>Hydrolysis of terminal, non-reducing beta-D-glucosyl residues with release of beta-D-glucose.</text>
        <dbReference type="EC" id="3.2.1.21"/>
    </reaction>
</comment>
<evidence type="ECO:0000256" key="7">
    <source>
        <dbReference type="ARBA" id="ARBA00022692"/>
    </source>
</evidence>
<evidence type="ECO:0000256" key="18">
    <source>
        <dbReference type="ARBA" id="ARBA00041269"/>
    </source>
</evidence>
<dbReference type="Pfam" id="PF01915">
    <property type="entry name" value="Glyco_hydro_3_C"/>
    <property type="match status" value="1"/>
</dbReference>
<comment type="caution">
    <text evidence="24">The sequence shown here is derived from an EMBL/GenBank/DDBJ whole genome shotgun (WGS) entry which is preliminary data.</text>
</comment>
<feature type="domain" description="Fibronectin type III-like" evidence="23">
    <location>
        <begin position="879"/>
        <end position="955"/>
    </location>
</feature>
<evidence type="ECO:0000259" key="23">
    <source>
        <dbReference type="SMART" id="SM01217"/>
    </source>
</evidence>
<evidence type="ECO:0000256" key="6">
    <source>
        <dbReference type="ARBA" id="ARBA00022475"/>
    </source>
</evidence>
<dbReference type="PRINTS" id="PR00133">
    <property type="entry name" value="GLHYDRLASE3"/>
</dbReference>
<comment type="subcellular location">
    <subcellularLocation>
        <location evidence="2">Cell membrane</location>
        <topology evidence="2">Single-pass type II membrane protein</topology>
    </subcellularLocation>
</comment>
<protein>
    <recommendedName>
        <fullName evidence="17">Probable beta-glucosidase E</fullName>
        <ecNumber evidence="5">3.2.1.21</ecNumber>
    </recommendedName>
    <alternativeName>
        <fullName evidence="18">Beta-D-glucoside glucohydrolase E</fullName>
    </alternativeName>
    <alternativeName>
        <fullName evidence="19">Cellobiase E</fullName>
    </alternativeName>
    <alternativeName>
        <fullName evidence="20">Gentiobiase E</fullName>
    </alternativeName>
</protein>
<feature type="region of interest" description="Disordered" evidence="21">
    <location>
        <begin position="1"/>
        <end position="20"/>
    </location>
</feature>
<keyword evidence="9" id="KW-0735">Signal-anchor</keyword>
<evidence type="ECO:0000256" key="4">
    <source>
        <dbReference type="ARBA" id="ARBA00005336"/>
    </source>
</evidence>
<dbReference type="Pfam" id="PF14310">
    <property type="entry name" value="Fn3-like"/>
    <property type="match status" value="1"/>
</dbReference>
<keyword evidence="7 22" id="KW-0812">Transmembrane</keyword>
<dbReference type="EMBL" id="QGMK01000583">
    <property type="protein sequence ID" value="TVY80921.1"/>
    <property type="molecule type" value="Genomic_DNA"/>
</dbReference>